<sequence length="224" mass="25472">MDAWPQEIRVTRSEDDVTKCDVSLKVLRHEAIQGKLYKICALQNSDLPALWLIAKQKANQSLLEKFTASRDATLDELRIVIGREGQDSEKIFFTFRDALNNDLRGWGYISMPSNHAELKSTMFFSEQSRRVDLGVASMFLVCRSAFKCDGYTSVVGESGQYELESGYGVLQGIGLPEIPRRRYWDKVRSTTTDLYLIPRTEWPGIRAGMEAWLGSFGEKNLSEK</sequence>
<dbReference type="EMBL" id="JAUTXT010000011">
    <property type="protein sequence ID" value="KAK3676234.1"/>
    <property type="molecule type" value="Genomic_DNA"/>
</dbReference>
<evidence type="ECO:0000313" key="1">
    <source>
        <dbReference type="EMBL" id="KAK3676234.1"/>
    </source>
</evidence>
<name>A0AAE0WQP3_9PEZI</name>
<protein>
    <submittedName>
        <fullName evidence="1">Uncharacterized protein</fullName>
    </submittedName>
</protein>
<evidence type="ECO:0000313" key="2">
    <source>
        <dbReference type="Proteomes" id="UP001274830"/>
    </source>
</evidence>
<comment type="caution">
    <text evidence="1">The sequence shown here is derived from an EMBL/GenBank/DDBJ whole genome shotgun (WGS) entry which is preliminary data.</text>
</comment>
<reference evidence="1" key="1">
    <citation type="submission" date="2023-07" db="EMBL/GenBank/DDBJ databases">
        <title>Black Yeasts Isolated from many extreme environments.</title>
        <authorList>
            <person name="Coleine C."/>
            <person name="Stajich J.E."/>
            <person name="Selbmann L."/>
        </authorList>
    </citation>
    <scope>NUCLEOTIDE SEQUENCE</scope>
    <source>
        <strain evidence="1">CCFEE 5485</strain>
    </source>
</reference>
<dbReference type="AlphaFoldDB" id="A0AAE0WQP3"/>
<proteinExistence type="predicted"/>
<gene>
    <name evidence="1" type="ORF">LTR78_003984</name>
</gene>
<dbReference type="Proteomes" id="UP001274830">
    <property type="component" value="Unassembled WGS sequence"/>
</dbReference>
<keyword evidence="2" id="KW-1185">Reference proteome</keyword>
<dbReference type="Gene3D" id="3.40.630.30">
    <property type="match status" value="1"/>
</dbReference>
<organism evidence="1 2">
    <name type="scientific">Recurvomyces mirabilis</name>
    <dbReference type="NCBI Taxonomy" id="574656"/>
    <lineage>
        <taxon>Eukaryota</taxon>
        <taxon>Fungi</taxon>
        <taxon>Dikarya</taxon>
        <taxon>Ascomycota</taxon>
        <taxon>Pezizomycotina</taxon>
        <taxon>Dothideomycetes</taxon>
        <taxon>Dothideomycetidae</taxon>
        <taxon>Mycosphaerellales</taxon>
        <taxon>Teratosphaeriaceae</taxon>
        <taxon>Recurvomyces</taxon>
    </lineage>
</organism>
<accession>A0AAE0WQP3</accession>